<dbReference type="EMBL" id="CM003371">
    <property type="protein sequence ID" value="KOM31745.1"/>
    <property type="molecule type" value="Genomic_DNA"/>
</dbReference>
<evidence type="ECO:0000313" key="1">
    <source>
        <dbReference type="EMBL" id="KOM31745.1"/>
    </source>
</evidence>
<organism evidence="1 2">
    <name type="scientific">Phaseolus angularis</name>
    <name type="common">Azuki bean</name>
    <name type="synonym">Vigna angularis</name>
    <dbReference type="NCBI Taxonomy" id="3914"/>
    <lineage>
        <taxon>Eukaryota</taxon>
        <taxon>Viridiplantae</taxon>
        <taxon>Streptophyta</taxon>
        <taxon>Embryophyta</taxon>
        <taxon>Tracheophyta</taxon>
        <taxon>Spermatophyta</taxon>
        <taxon>Magnoliopsida</taxon>
        <taxon>eudicotyledons</taxon>
        <taxon>Gunneridae</taxon>
        <taxon>Pentapetalae</taxon>
        <taxon>rosids</taxon>
        <taxon>fabids</taxon>
        <taxon>Fabales</taxon>
        <taxon>Fabaceae</taxon>
        <taxon>Papilionoideae</taxon>
        <taxon>50 kb inversion clade</taxon>
        <taxon>NPAAA clade</taxon>
        <taxon>indigoferoid/millettioid clade</taxon>
        <taxon>Phaseoleae</taxon>
        <taxon>Vigna</taxon>
    </lineage>
</organism>
<dbReference type="AlphaFoldDB" id="A0A0L9TMF9"/>
<name>A0A0L9TMF9_PHAAN</name>
<proteinExistence type="predicted"/>
<sequence>MSLSLEAPTLAHHFSLSIIRENKSSFSRSSSFQRFSSSNRFPHRSTLTDHHCPIISSTIVLRSFTDPNHDFFPFHRFNRCILLLHRLNPSLPSTLAFSPIKPQPRVLRSSASFRCALMSRMPRGVQISQVSSSPRSVSYQVVFRA</sequence>
<protein>
    <submittedName>
        <fullName evidence="1">Uncharacterized protein</fullName>
    </submittedName>
</protein>
<dbReference type="Gramene" id="KOM31745">
    <property type="protein sequence ID" value="KOM31745"/>
    <property type="gene ID" value="LR48_Vigan01g130000"/>
</dbReference>
<reference evidence="2" key="1">
    <citation type="journal article" date="2015" name="Proc. Natl. Acad. Sci. U.S.A.">
        <title>Genome sequencing of adzuki bean (Vigna angularis) provides insight into high starch and low fat accumulation and domestication.</title>
        <authorList>
            <person name="Yang K."/>
            <person name="Tian Z."/>
            <person name="Chen C."/>
            <person name="Luo L."/>
            <person name="Zhao B."/>
            <person name="Wang Z."/>
            <person name="Yu L."/>
            <person name="Li Y."/>
            <person name="Sun Y."/>
            <person name="Li W."/>
            <person name="Chen Y."/>
            <person name="Li Y."/>
            <person name="Zhang Y."/>
            <person name="Ai D."/>
            <person name="Zhao J."/>
            <person name="Shang C."/>
            <person name="Ma Y."/>
            <person name="Wu B."/>
            <person name="Wang M."/>
            <person name="Gao L."/>
            <person name="Sun D."/>
            <person name="Zhang P."/>
            <person name="Guo F."/>
            <person name="Wang W."/>
            <person name="Li Y."/>
            <person name="Wang J."/>
            <person name="Varshney R.K."/>
            <person name="Wang J."/>
            <person name="Ling H.Q."/>
            <person name="Wan P."/>
        </authorList>
    </citation>
    <scope>NUCLEOTIDE SEQUENCE</scope>
    <source>
        <strain evidence="2">cv. Jingnong 6</strain>
    </source>
</reference>
<evidence type="ECO:0000313" key="2">
    <source>
        <dbReference type="Proteomes" id="UP000053144"/>
    </source>
</evidence>
<accession>A0A0L9TMF9</accession>
<dbReference type="Proteomes" id="UP000053144">
    <property type="component" value="Chromosome 1"/>
</dbReference>
<gene>
    <name evidence="1" type="ORF">LR48_Vigan01g130000</name>
</gene>